<reference evidence="3 4" key="1">
    <citation type="submission" date="2020-08" db="EMBL/GenBank/DDBJ databases">
        <title>Genomic Encyclopedia of Archaeal and Bacterial Type Strains, Phase II (KMG-II): from individual species to whole genera.</title>
        <authorList>
            <person name="Goeker M."/>
        </authorList>
    </citation>
    <scope>NUCLEOTIDE SEQUENCE [LARGE SCALE GENOMIC DNA]</scope>
    <source>
        <strain evidence="3 4">DSM 23288</strain>
    </source>
</reference>
<dbReference type="Pfam" id="PF10400">
    <property type="entry name" value="Vir_act_alpha_C"/>
    <property type="match status" value="1"/>
</dbReference>
<evidence type="ECO:0000259" key="1">
    <source>
        <dbReference type="Pfam" id="PF03551"/>
    </source>
</evidence>
<dbReference type="InterPro" id="IPR036390">
    <property type="entry name" value="WH_DNA-bd_sf"/>
</dbReference>
<dbReference type="InterPro" id="IPR036388">
    <property type="entry name" value="WH-like_DNA-bd_sf"/>
</dbReference>
<dbReference type="SUPFAM" id="SSF46785">
    <property type="entry name" value="Winged helix' DNA-binding domain"/>
    <property type="match status" value="1"/>
</dbReference>
<dbReference type="EMBL" id="JACHNU010000011">
    <property type="protein sequence ID" value="MBB4665116.1"/>
    <property type="molecule type" value="Genomic_DNA"/>
</dbReference>
<evidence type="ECO:0000259" key="2">
    <source>
        <dbReference type="Pfam" id="PF10400"/>
    </source>
</evidence>
<dbReference type="AlphaFoldDB" id="A0A840IK17"/>
<keyword evidence="3" id="KW-0238">DNA-binding</keyword>
<dbReference type="GO" id="GO:0003677">
    <property type="term" value="F:DNA binding"/>
    <property type="evidence" value="ECO:0007669"/>
    <property type="project" value="UniProtKB-KW"/>
</dbReference>
<accession>A0A840IK17</accession>
<feature type="domain" description="Transcription regulator PadR N-terminal" evidence="1">
    <location>
        <begin position="7"/>
        <end position="78"/>
    </location>
</feature>
<keyword evidence="4" id="KW-1185">Reference proteome</keyword>
<evidence type="ECO:0000313" key="4">
    <source>
        <dbReference type="Proteomes" id="UP000585272"/>
    </source>
</evidence>
<comment type="caution">
    <text evidence="3">The sequence shown here is derived from an EMBL/GenBank/DDBJ whole genome shotgun (WGS) entry which is preliminary data.</text>
</comment>
<gene>
    <name evidence="3" type="ORF">BDZ31_004737</name>
</gene>
<dbReference type="InterPro" id="IPR018309">
    <property type="entry name" value="Tscrpt_reg_PadR_C"/>
</dbReference>
<dbReference type="PANTHER" id="PTHR43252:SF4">
    <property type="entry name" value="TRANSCRIPTIONAL REGULATORY PROTEIN"/>
    <property type="match status" value="1"/>
</dbReference>
<dbReference type="Gene3D" id="1.10.10.10">
    <property type="entry name" value="Winged helix-like DNA-binding domain superfamily/Winged helix DNA-binding domain"/>
    <property type="match status" value="1"/>
</dbReference>
<dbReference type="RefSeq" id="WP_183345759.1">
    <property type="nucleotide sequence ID" value="NZ_JACHNU010000011.1"/>
</dbReference>
<proteinExistence type="predicted"/>
<dbReference type="InterPro" id="IPR005149">
    <property type="entry name" value="Tscrpt_reg_PadR_N"/>
</dbReference>
<protein>
    <submittedName>
        <fullName evidence="3">DNA-binding PadR family transcriptional regulator</fullName>
    </submittedName>
</protein>
<feature type="domain" description="Transcription regulator PadR C-terminal" evidence="2">
    <location>
        <begin position="90"/>
        <end position="171"/>
    </location>
</feature>
<organism evidence="3 4">
    <name type="scientific">Conexibacter arvalis</name>
    <dbReference type="NCBI Taxonomy" id="912552"/>
    <lineage>
        <taxon>Bacteria</taxon>
        <taxon>Bacillati</taxon>
        <taxon>Actinomycetota</taxon>
        <taxon>Thermoleophilia</taxon>
        <taxon>Solirubrobacterales</taxon>
        <taxon>Conexibacteraceae</taxon>
        <taxon>Conexibacter</taxon>
    </lineage>
</organism>
<dbReference type="Pfam" id="PF03551">
    <property type="entry name" value="PadR"/>
    <property type="match status" value="1"/>
</dbReference>
<name>A0A840IK17_9ACTN</name>
<dbReference type="Proteomes" id="UP000585272">
    <property type="component" value="Unassembled WGS sequence"/>
</dbReference>
<dbReference type="PANTHER" id="PTHR43252">
    <property type="entry name" value="TRANSCRIPTIONAL REGULATOR YQJI"/>
    <property type="match status" value="1"/>
</dbReference>
<sequence length="185" mass="21016">MSVKQAVLGLVIERPGYGYELVQRFEERLGGWRASKTAVYPALLRLHASGAVQRRADSSAHRNVTWYEATDQGRSEFRAWLRTAPELMPMRDEMYVKIAFATVDDLAFLIEQTRQQEQLCLDRIDRLRGASPESDQLANPDVDWRAIGQAWLLRTEVAHLATTIEALQDARDLMKAAICRERSAG</sequence>
<evidence type="ECO:0000313" key="3">
    <source>
        <dbReference type="EMBL" id="MBB4665116.1"/>
    </source>
</evidence>